<proteinExistence type="predicted"/>
<name>A0ABS8SN94_DATST</name>
<reference evidence="2 3" key="1">
    <citation type="journal article" date="2021" name="BMC Genomics">
        <title>Datura genome reveals duplications of psychoactive alkaloid biosynthetic genes and high mutation rate following tissue culture.</title>
        <authorList>
            <person name="Rajewski A."/>
            <person name="Carter-House D."/>
            <person name="Stajich J."/>
            <person name="Litt A."/>
        </authorList>
    </citation>
    <scope>NUCLEOTIDE SEQUENCE [LARGE SCALE GENOMIC DNA]</scope>
    <source>
        <strain evidence="2">AR-01</strain>
    </source>
</reference>
<evidence type="ECO:0000313" key="2">
    <source>
        <dbReference type="EMBL" id="MCD7460234.1"/>
    </source>
</evidence>
<dbReference type="Proteomes" id="UP000823775">
    <property type="component" value="Unassembled WGS sequence"/>
</dbReference>
<feature type="chain" id="PRO_5047095710" evidence="1">
    <location>
        <begin position="30"/>
        <end position="116"/>
    </location>
</feature>
<feature type="signal peptide" evidence="1">
    <location>
        <begin position="1"/>
        <end position="29"/>
    </location>
</feature>
<evidence type="ECO:0000256" key="1">
    <source>
        <dbReference type="SAM" id="SignalP"/>
    </source>
</evidence>
<keyword evidence="1" id="KW-0732">Signal</keyword>
<dbReference type="EMBL" id="JACEIK010000642">
    <property type="protein sequence ID" value="MCD7460234.1"/>
    <property type="molecule type" value="Genomic_DNA"/>
</dbReference>
<gene>
    <name evidence="2" type="ORF">HAX54_043123</name>
</gene>
<comment type="caution">
    <text evidence="2">The sequence shown here is derived from an EMBL/GenBank/DDBJ whole genome shotgun (WGS) entry which is preliminary data.</text>
</comment>
<sequence>MRHSTVMKLKLRRCLLGVICTMVVVNAEAMRLGDVARCNYGIEGDEIFIWDDFTMIVVDAEILVAKAVGKEKERRWKEKQLRDETVGGGIEGDEMFVWGYLHYGGCGCSGYGFGGG</sequence>
<accession>A0ABS8SN94</accession>
<protein>
    <submittedName>
        <fullName evidence="2">Uncharacterized protein</fullName>
    </submittedName>
</protein>
<organism evidence="2 3">
    <name type="scientific">Datura stramonium</name>
    <name type="common">Jimsonweed</name>
    <name type="synonym">Common thornapple</name>
    <dbReference type="NCBI Taxonomy" id="4076"/>
    <lineage>
        <taxon>Eukaryota</taxon>
        <taxon>Viridiplantae</taxon>
        <taxon>Streptophyta</taxon>
        <taxon>Embryophyta</taxon>
        <taxon>Tracheophyta</taxon>
        <taxon>Spermatophyta</taxon>
        <taxon>Magnoliopsida</taxon>
        <taxon>eudicotyledons</taxon>
        <taxon>Gunneridae</taxon>
        <taxon>Pentapetalae</taxon>
        <taxon>asterids</taxon>
        <taxon>lamiids</taxon>
        <taxon>Solanales</taxon>
        <taxon>Solanaceae</taxon>
        <taxon>Solanoideae</taxon>
        <taxon>Datureae</taxon>
        <taxon>Datura</taxon>
    </lineage>
</organism>
<evidence type="ECO:0000313" key="3">
    <source>
        <dbReference type="Proteomes" id="UP000823775"/>
    </source>
</evidence>
<keyword evidence="3" id="KW-1185">Reference proteome</keyword>